<comment type="caution">
    <text evidence="1">The sequence shown here is derived from an EMBL/GenBank/DDBJ whole genome shotgun (WGS) entry which is preliminary data.</text>
</comment>
<dbReference type="InterPro" id="IPR008767">
    <property type="entry name" value="Phage_SPP1_head-tail_adaptor"/>
</dbReference>
<evidence type="ECO:0000313" key="1">
    <source>
        <dbReference type="EMBL" id="CAK1225571.1"/>
    </source>
</evidence>
<proteinExistence type="predicted"/>
<reference evidence="1 2" key="1">
    <citation type="submission" date="2023-10" db="EMBL/GenBank/DDBJ databases">
        <authorList>
            <person name="Botero Cardona J."/>
        </authorList>
    </citation>
    <scope>NUCLEOTIDE SEQUENCE [LARGE SCALE GENOMIC DNA]</scope>
    <source>
        <strain evidence="1 2">R-54839</strain>
    </source>
</reference>
<dbReference type="RefSeq" id="WP_338345815.1">
    <property type="nucleotide sequence ID" value="NZ_CAUZLR010000001.1"/>
</dbReference>
<dbReference type="InterPro" id="IPR038666">
    <property type="entry name" value="SSP1_head-tail_sf"/>
</dbReference>
<accession>A0ABN9YNF3</accession>
<organism evidence="1 2">
    <name type="scientific">Fructobacillus fructosus</name>
    <dbReference type="NCBI Taxonomy" id="1631"/>
    <lineage>
        <taxon>Bacteria</taxon>
        <taxon>Bacillati</taxon>
        <taxon>Bacillota</taxon>
        <taxon>Bacilli</taxon>
        <taxon>Lactobacillales</taxon>
        <taxon>Lactobacillaceae</taxon>
        <taxon>Fructobacillus</taxon>
    </lineage>
</organism>
<sequence>MLINPNEFTDRCEFGFVDSVPNEINGNMVDEFVPKFLRWFGWRNQTFNQQYQLLGVTQTDTKQIVVRHDKEITPDMRVRINGVIYQFVLFSPDNRSLRDTFDLLTLKEVEKP</sequence>
<gene>
    <name evidence="1" type="ORF">R54839_PPFHFPJH_00175</name>
</gene>
<dbReference type="Proteomes" id="UP001314261">
    <property type="component" value="Unassembled WGS sequence"/>
</dbReference>
<protein>
    <submittedName>
        <fullName evidence="1">Uncharacterized protein</fullName>
    </submittedName>
</protein>
<dbReference type="NCBIfam" id="TIGR01563">
    <property type="entry name" value="gp16_SPP1"/>
    <property type="match status" value="1"/>
</dbReference>
<dbReference type="EMBL" id="CAUZLR010000001">
    <property type="protein sequence ID" value="CAK1225571.1"/>
    <property type="molecule type" value="Genomic_DNA"/>
</dbReference>
<dbReference type="Gene3D" id="2.40.10.270">
    <property type="entry name" value="Bacteriophage SPP1 head-tail adaptor protein"/>
    <property type="match status" value="1"/>
</dbReference>
<keyword evidence="2" id="KW-1185">Reference proteome</keyword>
<dbReference type="Pfam" id="PF05521">
    <property type="entry name" value="Phage_HCP"/>
    <property type="match status" value="1"/>
</dbReference>
<name>A0ABN9YNF3_9LACO</name>
<evidence type="ECO:0000313" key="2">
    <source>
        <dbReference type="Proteomes" id="UP001314261"/>
    </source>
</evidence>